<evidence type="ECO:0000313" key="3">
    <source>
        <dbReference type="Proteomes" id="UP000762676"/>
    </source>
</evidence>
<sequence length="83" mass="9236">MLSETCCWGDLVVSLENSSVTGDEDFNVPSSCRQVPNIARPRSLHRLQRNMPMTNPVQDTSTSSGSRLVVYTWPAHDLSPCTR</sequence>
<evidence type="ECO:0000256" key="1">
    <source>
        <dbReference type="SAM" id="MobiDB-lite"/>
    </source>
</evidence>
<proteinExistence type="predicted"/>
<protein>
    <submittedName>
        <fullName evidence="2">Uncharacterized protein</fullName>
    </submittedName>
</protein>
<feature type="compositionally biased region" description="Polar residues" evidence="1">
    <location>
        <begin position="51"/>
        <end position="63"/>
    </location>
</feature>
<gene>
    <name evidence="2" type="ORF">ElyMa_006448800</name>
</gene>
<organism evidence="2 3">
    <name type="scientific">Elysia marginata</name>
    <dbReference type="NCBI Taxonomy" id="1093978"/>
    <lineage>
        <taxon>Eukaryota</taxon>
        <taxon>Metazoa</taxon>
        <taxon>Spiralia</taxon>
        <taxon>Lophotrochozoa</taxon>
        <taxon>Mollusca</taxon>
        <taxon>Gastropoda</taxon>
        <taxon>Heterobranchia</taxon>
        <taxon>Euthyneura</taxon>
        <taxon>Panpulmonata</taxon>
        <taxon>Sacoglossa</taxon>
        <taxon>Placobranchoidea</taxon>
        <taxon>Plakobranchidae</taxon>
        <taxon>Elysia</taxon>
    </lineage>
</organism>
<comment type="caution">
    <text evidence="2">The sequence shown here is derived from an EMBL/GenBank/DDBJ whole genome shotgun (WGS) entry which is preliminary data.</text>
</comment>
<accession>A0AAV4HZF7</accession>
<dbReference type="AlphaFoldDB" id="A0AAV4HZF7"/>
<dbReference type="Proteomes" id="UP000762676">
    <property type="component" value="Unassembled WGS sequence"/>
</dbReference>
<evidence type="ECO:0000313" key="2">
    <source>
        <dbReference type="EMBL" id="GFS02602.1"/>
    </source>
</evidence>
<keyword evidence="3" id="KW-1185">Reference proteome</keyword>
<reference evidence="2 3" key="1">
    <citation type="journal article" date="2021" name="Elife">
        <title>Chloroplast acquisition without the gene transfer in kleptoplastic sea slugs, Plakobranchus ocellatus.</title>
        <authorList>
            <person name="Maeda T."/>
            <person name="Takahashi S."/>
            <person name="Yoshida T."/>
            <person name="Shimamura S."/>
            <person name="Takaki Y."/>
            <person name="Nagai Y."/>
            <person name="Toyoda A."/>
            <person name="Suzuki Y."/>
            <person name="Arimoto A."/>
            <person name="Ishii H."/>
            <person name="Satoh N."/>
            <person name="Nishiyama T."/>
            <person name="Hasebe M."/>
            <person name="Maruyama T."/>
            <person name="Minagawa J."/>
            <person name="Obokata J."/>
            <person name="Shigenobu S."/>
        </authorList>
    </citation>
    <scope>NUCLEOTIDE SEQUENCE [LARGE SCALE GENOMIC DNA]</scope>
</reference>
<dbReference type="EMBL" id="BMAT01012953">
    <property type="protein sequence ID" value="GFS02602.1"/>
    <property type="molecule type" value="Genomic_DNA"/>
</dbReference>
<name>A0AAV4HZF7_9GAST</name>
<feature type="region of interest" description="Disordered" evidence="1">
    <location>
        <begin position="44"/>
        <end position="63"/>
    </location>
</feature>